<dbReference type="Pfam" id="PF13561">
    <property type="entry name" value="adh_short_C2"/>
    <property type="match status" value="1"/>
</dbReference>
<dbReference type="RefSeq" id="WP_165630914.1">
    <property type="nucleotide sequence ID" value="NZ_CP121270.1"/>
</dbReference>
<dbReference type="SUPFAM" id="SSF51735">
    <property type="entry name" value="NAD(P)-binding Rossmann-fold domains"/>
    <property type="match status" value="1"/>
</dbReference>
<evidence type="ECO:0000256" key="1">
    <source>
        <dbReference type="ARBA" id="ARBA00006484"/>
    </source>
</evidence>
<dbReference type="EMBL" id="CP121270">
    <property type="protein sequence ID" value="WFP27121.1"/>
    <property type="molecule type" value="Genomic_DNA"/>
</dbReference>
<comment type="similarity">
    <text evidence="1">Belongs to the short-chain dehydrogenases/reductases (SDR) family.</text>
</comment>
<evidence type="ECO:0000313" key="4">
    <source>
        <dbReference type="EMBL" id="WFP27121.1"/>
    </source>
</evidence>
<dbReference type="Gene3D" id="3.40.50.720">
    <property type="entry name" value="NAD(P)-binding Rossmann-like Domain"/>
    <property type="match status" value="1"/>
</dbReference>
<dbReference type="PANTHER" id="PTHR43943:SF2">
    <property type="entry name" value="DEHYDROGENASE_REDUCTASE 4"/>
    <property type="match status" value="1"/>
</dbReference>
<dbReference type="InterPro" id="IPR036291">
    <property type="entry name" value="NAD(P)-bd_dom_sf"/>
</dbReference>
<dbReference type="InterPro" id="IPR057326">
    <property type="entry name" value="KR_dom"/>
</dbReference>
<dbReference type="GO" id="GO:0016491">
    <property type="term" value="F:oxidoreductase activity"/>
    <property type="evidence" value="ECO:0007669"/>
    <property type="project" value="UniProtKB-KW"/>
</dbReference>
<dbReference type="FunFam" id="3.40.50.720:FF:000084">
    <property type="entry name" value="Short-chain dehydrogenase reductase"/>
    <property type="match status" value="1"/>
</dbReference>
<dbReference type="CDD" id="cd05233">
    <property type="entry name" value="SDR_c"/>
    <property type="match status" value="1"/>
</dbReference>
<keyword evidence="2 4" id="KW-0560">Oxidoreductase</keyword>
<dbReference type="Proteomes" id="UP001213504">
    <property type="component" value="Chromosome"/>
</dbReference>
<dbReference type="PROSITE" id="PS00061">
    <property type="entry name" value="ADH_SHORT"/>
    <property type="match status" value="1"/>
</dbReference>
<proteinExistence type="inferred from homology"/>
<evidence type="ECO:0000256" key="2">
    <source>
        <dbReference type="ARBA" id="ARBA00023002"/>
    </source>
</evidence>
<feature type="domain" description="Ketoreductase" evidence="3">
    <location>
        <begin position="4"/>
        <end position="187"/>
    </location>
</feature>
<protein>
    <submittedName>
        <fullName evidence="4">SDR family NAD(P)-dependent oxidoreductase</fullName>
        <ecNumber evidence="4">1.-.-.-</ecNumber>
    </submittedName>
</protein>
<dbReference type="InterPro" id="IPR002347">
    <property type="entry name" value="SDR_fam"/>
</dbReference>
<dbReference type="NCBIfam" id="NF005559">
    <property type="entry name" value="PRK07231.1"/>
    <property type="match status" value="1"/>
</dbReference>
<reference evidence="4" key="1">
    <citation type="submission" date="2023-04" db="EMBL/GenBank/DDBJ databases">
        <title>Complete genome sequence of a phthalic acid esters degrading bacterial strain.</title>
        <authorList>
            <person name="Weng L."/>
            <person name="Jia Y."/>
            <person name="Ren L."/>
        </authorList>
    </citation>
    <scope>NUCLEOTIDE SEQUENCE</scope>
    <source>
        <strain evidence="4">RL-LY01</strain>
    </source>
</reference>
<evidence type="ECO:0000259" key="3">
    <source>
        <dbReference type="SMART" id="SM00822"/>
    </source>
</evidence>
<dbReference type="PRINTS" id="PR00080">
    <property type="entry name" value="SDRFAMILY"/>
</dbReference>
<accession>A0AAX3TE58</accession>
<gene>
    <name evidence="4" type="ORF">P9A14_04040</name>
</gene>
<dbReference type="SMART" id="SM00822">
    <property type="entry name" value="PKS_KR"/>
    <property type="match status" value="1"/>
</dbReference>
<dbReference type="AlphaFoldDB" id="A0AAX3TE58"/>
<organism evidence="4 5">
    <name type="scientific">Gordonia hongkongensis</name>
    <dbReference type="NCBI Taxonomy" id="1701090"/>
    <lineage>
        <taxon>Bacteria</taxon>
        <taxon>Bacillati</taxon>
        <taxon>Actinomycetota</taxon>
        <taxon>Actinomycetes</taxon>
        <taxon>Mycobacteriales</taxon>
        <taxon>Gordoniaceae</taxon>
        <taxon>Gordonia</taxon>
    </lineage>
</organism>
<dbReference type="PRINTS" id="PR00081">
    <property type="entry name" value="GDHRDH"/>
</dbReference>
<sequence length="249" mass="26033">MAGRVVVVTGGSRGLGKAMCHHFAAEGDHVVVASRKLDACDELALELRRTYDVDAVGFACHVGSWTQCDALIDFVESRYGRIDVLINNAGMSPLYPSLPELSEELFDKVVAVNFGGPFRLAVRAGALMQREQGGSIVNISSIAAVQPQPYDLPYAAAKAALNTVTGGLARSFGPTVRVNAVMAGPFNTDVTAAWNDETRQKTAGDLIPLGRIGDPHEIVGAVGYLAGPAASYTTGAVIKVDGGMASMPA</sequence>
<name>A0AAX3TE58_9ACTN</name>
<evidence type="ECO:0000313" key="5">
    <source>
        <dbReference type="Proteomes" id="UP001213504"/>
    </source>
</evidence>
<dbReference type="InterPro" id="IPR020904">
    <property type="entry name" value="Sc_DH/Rdtase_CS"/>
</dbReference>
<dbReference type="PANTHER" id="PTHR43943">
    <property type="entry name" value="DEHYDROGENASE/REDUCTASE (SDR FAMILY) MEMBER 4"/>
    <property type="match status" value="1"/>
</dbReference>
<dbReference type="EC" id="1.-.-.-" evidence="4"/>